<proteinExistence type="predicted"/>
<organism evidence="1 2">
    <name type="scientific">Acinetobacter wuhouensis</name>
    <dbReference type="NCBI Taxonomy" id="1879050"/>
    <lineage>
        <taxon>Bacteria</taxon>
        <taxon>Pseudomonadati</taxon>
        <taxon>Pseudomonadota</taxon>
        <taxon>Gammaproteobacteria</taxon>
        <taxon>Moraxellales</taxon>
        <taxon>Moraxellaceae</taxon>
        <taxon>Acinetobacter</taxon>
    </lineage>
</organism>
<dbReference type="Proteomes" id="UP000293863">
    <property type="component" value="Unassembled WGS sequence"/>
</dbReference>
<gene>
    <name evidence="1" type="ORF">EXU28_18300</name>
</gene>
<reference evidence="1 2" key="1">
    <citation type="submission" date="2019-02" db="EMBL/GenBank/DDBJ databases">
        <title>The Batch Genome Submission of Acinetobacter spp. strains.</title>
        <authorList>
            <person name="Qin J."/>
            <person name="Hu Y."/>
            <person name="Ye H."/>
            <person name="Wei L."/>
            <person name="Feng Y."/>
            <person name="Zong Z."/>
        </authorList>
    </citation>
    <scope>NUCLEOTIDE SEQUENCE [LARGE SCALE GENOMIC DNA]</scope>
    <source>
        <strain evidence="1 2">WCHAW060049</strain>
    </source>
</reference>
<comment type="caution">
    <text evidence="1">The sequence shown here is derived from an EMBL/GenBank/DDBJ whole genome shotgun (WGS) entry which is preliminary data.</text>
</comment>
<dbReference type="AlphaFoldDB" id="A0A4Q7ABV1"/>
<keyword evidence="2" id="KW-1185">Reference proteome</keyword>
<name>A0A4Q7ABV1_9GAMM</name>
<evidence type="ECO:0000313" key="2">
    <source>
        <dbReference type="Proteomes" id="UP000293863"/>
    </source>
</evidence>
<sequence>MATLREKLKDTLAESNTTIYETVSLRVPSKIAGMIDIMSVIMKTPVASLLTDDITEALVHELLSDSRNIELINELYLKDSTLLSGGCLQVLEQNEVLEVEFGGLAFPKRNVN</sequence>
<dbReference type="EMBL" id="SGSQ01000046">
    <property type="protein sequence ID" value="RZG42951.1"/>
    <property type="molecule type" value="Genomic_DNA"/>
</dbReference>
<accession>A0A4Q7ABV1</accession>
<evidence type="ECO:0000313" key="1">
    <source>
        <dbReference type="EMBL" id="RZG42951.1"/>
    </source>
</evidence>
<protein>
    <submittedName>
        <fullName evidence="1">Uncharacterized protein</fullName>
    </submittedName>
</protein>
<dbReference type="RefSeq" id="WP_130118208.1">
    <property type="nucleotide sequence ID" value="NZ_SGSQ01000046.1"/>
</dbReference>